<dbReference type="AlphaFoldDB" id="A0A9Y2IQI7"/>
<reference evidence="1 2" key="1">
    <citation type="submission" date="2023-06" db="EMBL/GenBank/DDBJ databases">
        <authorList>
            <person name="Oyuntsetseg B."/>
            <person name="Kim S.B."/>
        </authorList>
    </citation>
    <scope>NUCLEOTIDE SEQUENCE [LARGE SCALE GENOMIC DNA]</scope>
    <source>
        <strain evidence="1 2">2-15</strain>
    </source>
</reference>
<evidence type="ECO:0000313" key="1">
    <source>
        <dbReference type="EMBL" id="WIX83331.1"/>
    </source>
</evidence>
<sequence>MFADIVAIAAMVVAGSTDDDARAVGPAQSAGQVRGADVVQVVHRDALERGRKMPFRLRMVRPVVLVSLDVLGQVPSALGEEVVQLLDVGIVDVIVDCRHVGVSQGWSSAGVLSRR</sequence>
<dbReference type="KEGG" id="acab:QRX50_22515"/>
<protein>
    <submittedName>
        <fullName evidence="1">Uncharacterized protein</fullName>
    </submittedName>
</protein>
<accession>A0A9Y2IQI7</accession>
<organism evidence="1 2">
    <name type="scientific">Amycolatopsis carbonis</name>
    <dbReference type="NCBI Taxonomy" id="715471"/>
    <lineage>
        <taxon>Bacteria</taxon>
        <taxon>Bacillati</taxon>
        <taxon>Actinomycetota</taxon>
        <taxon>Actinomycetes</taxon>
        <taxon>Pseudonocardiales</taxon>
        <taxon>Pseudonocardiaceae</taxon>
        <taxon>Amycolatopsis</taxon>
    </lineage>
</organism>
<dbReference type="EMBL" id="CP127294">
    <property type="protein sequence ID" value="WIX83331.1"/>
    <property type="molecule type" value="Genomic_DNA"/>
</dbReference>
<keyword evidence="2" id="KW-1185">Reference proteome</keyword>
<dbReference type="Proteomes" id="UP001236014">
    <property type="component" value="Chromosome"/>
</dbReference>
<gene>
    <name evidence="1" type="ORF">QRX50_22515</name>
</gene>
<proteinExistence type="predicted"/>
<dbReference type="RefSeq" id="WP_285973883.1">
    <property type="nucleotide sequence ID" value="NZ_CP127294.1"/>
</dbReference>
<name>A0A9Y2IQI7_9PSEU</name>
<evidence type="ECO:0000313" key="2">
    <source>
        <dbReference type="Proteomes" id="UP001236014"/>
    </source>
</evidence>